<accession>A0A1L9RIK2</accession>
<feature type="domain" description="Zn(2)-C6 fungal-type" evidence="7">
    <location>
        <begin position="22"/>
        <end position="52"/>
    </location>
</feature>
<name>A0A1L9RIK2_ASPWE</name>
<dbReference type="CDD" id="cd12148">
    <property type="entry name" value="fungal_TF_MHR"/>
    <property type="match status" value="1"/>
</dbReference>
<reference evidence="9" key="1">
    <citation type="journal article" date="2017" name="Genome Biol.">
        <title>Comparative genomics reveals high biological diversity and specific adaptations in the industrially and medically important fungal genus Aspergillus.</title>
        <authorList>
            <person name="de Vries R.P."/>
            <person name="Riley R."/>
            <person name="Wiebenga A."/>
            <person name="Aguilar-Osorio G."/>
            <person name="Amillis S."/>
            <person name="Uchima C.A."/>
            <person name="Anderluh G."/>
            <person name="Asadollahi M."/>
            <person name="Askin M."/>
            <person name="Barry K."/>
            <person name="Battaglia E."/>
            <person name="Bayram O."/>
            <person name="Benocci T."/>
            <person name="Braus-Stromeyer S.A."/>
            <person name="Caldana C."/>
            <person name="Canovas D."/>
            <person name="Cerqueira G.C."/>
            <person name="Chen F."/>
            <person name="Chen W."/>
            <person name="Choi C."/>
            <person name="Clum A."/>
            <person name="Dos Santos R.A."/>
            <person name="Damasio A.R."/>
            <person name="Diallinas G."/>
            <person name="Emri T."/>
            <person name="Fekete E."/>
            <person name="Flipphi M."/>
            <person name="Freyberg S."/>
            <person name="Gallo A."/>
            <person name="Gournas C."/>
            <person name="Habgood R."/>
            <person name="Hainaut M."/>
            <person name="Harispe M.L."/>
            <person name="Henrissat B."/>
            <person name="Hilden K.S."/>
            <person name="Hope R."/>
            <person name="Hossain A."/>
            <person name="Karabika E."/>
            <person name="Karaffa L."/>
            <person name="Karanyi Z."/>
            <person name="Krasevec N."/>
            <person name="Kuo A."/>
            <person name="Kusch H."/>
            <person name="LaButti K."/>
            <person name="Lagendijk E.L."/>
            <person name="Lapidus A."/>
            <person name="Levasseur A."/>
            <person name="Lindquist E."/>
            <person name="Lipzen A."/>
            <person name="Logrieco A.F."/>
            <person name="MacCabe A."/>
            <person name="Maekelae M.R."/>
            <person name="Malavazi I."/>
            <person name="Melin P."/>
            <person name="Meyer V."/>
            <person name="Mielnichuk N."/>
            <person name="Miskei M."/>
            <person name="Molnar A.P."/>
            <person name="Mule G."/>
            <person name="Ngan C.Y."/>
            <person name="Orejas M."/>
            <person name="Orosz E."/>
            <person name="Ouedraogo J.P."/>
            <person name="Overkamp K.M."/>
            <person name="Park H.-S."/>
            <person name="Perrone G."/>
            <person name="Piumi F."/>
            <person name="Punt P.J."/>
            <person name="Ram A.F."/>
            <person name="Ramon A."/>
            <person name="Rauscher S."/>
            <person name="Record E."/>
            <person name="Riano-Pachon D.M."/>
            <person name="Robert V."/>
            <person name="Roehrig J."/>
            <person name="Ruller R."/>
            <person name="Salamov A."/>
            <person name="Salih N.S."/>
            <person name="Samson R.A."/>
            <person name="Sandor E."/>
            <person name="Sanguinetti M."/>
            <person name="Schuetze T."/>
            <person name="Sepcic K."/>
            <person name="Shelest E."/>
            <person name="Sherlock G."/>
            <person name="Sophianopoulou V."/>
            <person name="Squina F.M."/>
            <person name="Sun H."/>
            <person name="Susca A."/>
            <person name="Todd R.B."/>
            <person name="Tsang A."/>
            <person name="Unkles S.E."/>
            <person name="van de Wiele N."/>
            <person name="van Rossen-Uffink D."/>
            <person name="Oliveira J.V."/>
            <person name="Vesth T.C."/>
            <person name="Visser J."/>
            <person name="Yu J.-H."/>
            <person name="Zhou M."/>
            <person name="Andersen M.R."/>
            <person name="Archer D.B."/>
            <person name="Baker S.E."/>
            <person name="Benoit I."/>
            <person name="Brakhage A.A."/>
            <person name="Braus G.H."/>
            <person name="Fischer R."/>
            <person name="Frisvad J.C."/>
            <person name="Goldman G.H."/>
            <person name="Houbraken J."/>
            <person name="Oakley B."/>
            <person name="Pocsi I."/>
            <person name="Scazzocchio C."/>
            <person name="Seiboth B."/>
            <person name="vanKuyk P.A."/>
            <person name="Wortman J."/>
            <person name="Dyer P.S."/>
            <person name="Grigoriev I.V."/>
        </authorList>
    </citation>
    <scope>NUCLEOTIDE SEQUENCE [LARGE SCALE GENOMIC DNA]</scope>
    <source>
        <strain evidence="9">DTO 134E9</strain>
    </source>
</reference>
<evidence type="ECO:0000313" key="8">
    <source>
        <dbReference type="EMBL" id="OJJ34687.1"/>
    </source>
</evidence>
<feature type="compositionally biased region" description="Polar residues" evidence="6">
    <location>
        <begin position="81"/>
        <end position="92"/>
    </location>
</feature>
<dbReference type="GO" id="GO:0045944">
    <property type="term" value="P:positive regulation of transcription by RNA polymerase II"/>
    <property type="evidence" value="ECO:0007669"/>
    <property type="project" value="TreeGrafter"/>
</dbReference>
<gene>
    <name evidence="8" type="ORF">ASPWEDRAFT_171526</name>
</gene>
<dbReference type="SUPFAM" id="SSF57701">
    <property type="entry name" value="Zn2/Cys6 DNA-binding domain"/>
    <property type="match status" value="1"/>
</dbReference>
<dbReference type="InterPro" id="IPR036864">
    <property type="entry name" value="Zn2-C6_fun-type_DNA-bd_sf"/>
</dbReference>
<keyword evidence="9" id="KW-1185">Reference proteome</keyword>
<keyword evidence="2" id="KW-0805">Transcription regulation</keyword>
<dbReference type="SMART" id="SM00066">
    <property type="entry name" value="GAL4"/>
    <property type="match status" value="1"/>
</dbReference>
<dbReference type="GO" id="GO:0000981">
    <property type="term" value="F:DNA-binding transcription factor activity, RNA polymerase II-specific"/>
    <property type="evidence" value="ECO:0007669"/>
    <property type="project" value="InterPro"/>
</dbReference>
<dbReference type="Gene3D" id="4.10.240.10">
    <property type="entry name" value="Zn(2)-C6 fungal-type DNA-binding domain"/>
    <property type="match status" value="1"/>
</dbReference>
<evidence type="ECO:0000256" key="6">
    <source>
        <dbReference type="SAM" id="MobiDB-lite"/>
    </source>
</evidence>
<evidence type="ECO:0000259" key="7">
    <source>
        <dbReference type="PROSITE" id="PS50048"/>
    </source>
</evidence>
<dbReference type="EMBL" id="KV878212">
    <property type="protein sequence ID" value="OJJ34687.1"/>
    <property type="molecule type" value="Genomic_DNA"/>
</dbReference>
<dbReference type="PROSITE" id="PS00463">
    <property type="entry name" value="ZN2_CY6_FUNGAL_1"/>
    <property type="match status" value="1"/>
</dbReference>
<dbReference type="GO" id="GO:0005634">
    <property type="term" value="C:nucleus"/>
    <property type="evidence" value="ECO:0007669"/>
    <property type="project" value="UniProtKB-SubCell"/>
</dbReference>
<dbReference type="Pfam" id="PF11951">
    <property type="entry name" value="Fungal_trans_2"/>
    <property type="match status" value="1"/>
</dbReference>
<dbReference type="InterPro" id="IPR021858">
    <property type="entry name" value="Fun_TF"/>
</dbReference>
<dbReference type="GO" id="GO:0000976">
    <property type="term" value="F:transcription cis-regulatory region binding"/>
    <property type="evidence" value="ECO:0007669"/>
    <property type="project" value="TreeGrafter"/>
</dbReference>
<dbReference type="GeneID" id="63746650"/>
<dbReference type="PANTHER" id="PTHR37534:SF3">
    <property type="entry name" value="ZN(II)2CYS6 TRANSCRIPTION FACTOR (EUROFUNG)"/>
    <property type="match status" value="1"/>
</dbReference>
<evidence type="ECO:0000313" key="9">
    <source>
        <dbReference type="Proteomes" id="UP000184383"/>
    </source>
</evidence>
<dbReference type="InterPro" id="IPR001138">
    <property type="entry name" value="Zn2Cys6_DnaBD"/>
</dbReference>
<keyword evidence="3" id="KW-0238">DNA-binding</keyword>
<evidence type="ECO:0000256" key="3">
    <source>
        <dbReference type="ARBA" id="ARBA00023125"/>
    </source>
</evidence>
<evidence type="ECO:0000256" key="2">
    <source>
        <dbReference type="ARBA" id="ARBA00023015"/>
    </source>
</evidence>
<dbReference type="STRING" id="1073089.A0A1L9RIK2"/>
<protein>
    <recommendedName>
        <fullName evidence="7">Zn(2)-C6 fungal-type domain-containing protein</fullName>
    </recommendedName>
</protein>
<dbReference type="Proteomes" id="UP000184383">
    <property type="component" value="Unassembled WGS sequence"/>
</dbReference>
<comment type="subcellular location">
    <subcellularLocation>
        <location evidence="1">Nucleus</location>
    </subcellularLocation>
</comment>
<keyword evidence="5" id="KW-0539">Nucleus</keyword>
<dbReference type="GO" id="GO:0008270">
    <property type="term" value="F:zinc ion binding"/>
    <property type="evidence" value="ECO:0007669"/>
    <property type="project" value="InterPro"/>
</dbReference>
<dbReference type="OrthoDB" id="5319341at2759"/>
<organism evidence="8 9">
    <name type="scientific">Aspergillus wentii DTO 134E9</name>
    <dbReference type="NCBI Taxonomy" id="1073089"/>
    <lineage>
        <taxon>Eukaryota</taxon>
        <taxon>Fungi</taxon>
        <taxon>Dikarya</taxon>
        <taxon>Ascomycota</taxon>
        <taxon>Pezizomycotina</taxon>
        <taxon>Eurotiomycetes</taxon>
        <taxon>Eurotiomycetidae</taxon>
        <taxon>Eurotiales</taxon>
        <taxon>Aspergillaceae</taxon>
        <taxon>Aspergillus</taxon>
        <taxon>Aspergillus subgen. Cremei</taxon>
    </lineage>
</organism>
<feature type="region of interest" description="Disordered" evidence="6">
    <location>
        <begin position="116"/>
        <end position="148"/>
    </location>
</feature>
<dbReference type="RefSeq" id="XP_040688363.1">
    <property type="nucleotide sequence ID" value="XM_040830802.1"/>
</dbReference>
<dbReference type="PANTHER" id="PTHR37534">
    <property type="entry name" value="TRANSCRIPTIONAL ACTIVATOR PROTEIN UGA3"/>
    <property type="match status" value="1"/>
</dbReference>
<dbReference type="PROSITE" id="PS50048">
    <property type="entry name" value="ZN2_CY6_FUNGAL_2"/>
    <property type="match status" value="1"/>
</dbReference>
<evidence type="ECO:0000256" key="1">
    <source>
        <dbReference type="ARBA" id="ARBA00004123"/>
    </source>
</evidence>
<evidence type="ECO:0000256" key="4">
    <source>
        <dbReference type="ARBA" id="ARBA00023163"/>
    </source>
</evidence>
<dbReference type="AlphaFoldDB" id="A0A1L9RIK2"/>
<dbReference type="CDD" id="cd00067">
    <property type="entry name" value="GAL4"/>
    <property type="match status" value="1"/>
</dbReference>
<dbReference type="VEuPathDB" id="FungiDB:ASPWEDRAFT_171526"/>
<keyword evidence="4" id="KW-0804">Transcription</keyword>
<sequence length="588" mass="67069">MAIIRRKRIRKPRGRGLRTTTGCTTCRRRHLKCDEAKPLCGPCVKADRDCVYGESESSIFTVTETETPRRNVPESPRTALASPSETPVLNESQDAQVYSPCDGRNLHENADQPHVEIPITSPSVPNPYTPSNQIESPHVSDAGTQTSGPTLSTAAVRWFGLLATDAAREAVPTGVEEGIDWSFLDYDTVWEPVTPLQQATKIVDHQVEQNVISPRTQESERELWQSPETIQLLPKEHVLFENFINRISQWIDLFDPMKQFATFVPHLAVRNPGLMNAILALSCRHLSLNPSIEIEEPPDRNSALQYYYQTLHYVQKAMRHPTYQTSLELLATTLIISTYEMLDGSCKDWERHLEGVFWIQRSQVIHSESGGLKSAIWWAWLCQDIWAAFRERRKTFTFWTPKKQYPDMCCYEVASRAVWIMAQVVNYCSREQGKCDLPWRIERAAQLRGLLDEWRRHLTVEFEPLPTLSSESVFQPIWIRPATFGVAMQIHHAAQILLRLNEPSIGGWDRFVERSKALQRSARVICGVAMTMTDEASSFMSAQCLFIAGLCVQDRQSQERLLELVESCQKRTGWPVTSLGAELKDIWA</sequence>
<dbReference type="Pfam" id="PF00172">
    <property type="entry name" value="Zn_clus"/>
    <property type="match status" value="1"/>
</dbReference>
<proteinExistence type="predicted"/>
<evidence type="ECO:0000256" key="5">
    <source>
        <dbReference type="ARBA" id="ARBA00023242"/>
    </source>
</evidence>
<feature type="region of interest" description="Disordered" evidence="6">
    <location>
        <begin position="62"/>
        <end position="92"/>
    </location>
</feature>